<dbReference type="InterPro" id="IPR029068">
    <property type="entry name" value="Glyas_Bleomycin-R_OHBP_Dase"/>
</dbReference>
<protein>
    <submittedName>
        <fullName evidence="2">VOC family protein</fullName>
    </submittedName>
</protein>
<dbReference type="EMBL" id="JANUHA010000005">
    <property type="protein sequence ID" value="MCS0596676.1"/>
    <property type="molecule type" value="Genomic_DNA"/>
</dbReference>
<dbReference type="InterPro" id="IPR004360">
    <property type="entry name" value="Glyas_Fos-R_dOase_dom"/>
</dbReference>
<evidence type="ECO:0000313" key="3">
    <source>
        <dbReference type="Proteomes" id="UP001206572"/>
    </source>
</evidence>
<dbReference type="Proteomes" id="UP001206572">
    <property type="component" value="Unassembled WGS sequence"/>
</dbReference>
<organism evidence="2 3">
    <name type="scientific">Massilia agri</name>
    <dbReference type="NCBI Taxonomy" id="1886785"/>
    <lineage>
        <taxon>Bacteria</taxon>
        <taxon>Pseudomonadati</taxon>
        <taxon>Pseudomonadota</taxon>
        <taxon>Betaproteobacteria</taxon>
        <taxon>Burkholderiales</taxon>
        <taxon>Oxalobacteraceae</taxon>
        <taxon>Telluria group</taxon>
        <taxon>Massilia</taxon>
    </lineage>
</organism>
<dbReference type="PANTHER" id="PTHR36437">
    <property type="entry name" value="GLYOXALASE/BLEOMYCIN RESISTANCE PROTEIN/DIOXYGENASE"/>
    <property type="match status" value="1"/>
</dbReference>
<accession>A0ABT2AKA3</accession>
<sequence length="142" mass="16118">MQQSIVHIALVVRDYDEAIDFYVGKLGFDLLDDSYQAEQNKRWVVVAPPGGLGTTLLLAKASKPEQEPFVGNQAGGRVFLFLNTDDFRRDYARLRANGVVFVREPKEEEYGTVAVFEDLYGNRWDLLQLRASHPIAKRMAAR</sequence>
<dbReference type="PANTHER" id="PTHR36437:SF2">
    <property type="entry name" value="GLYOXALASE_BLEOMYCIN RESISTANCE PROTEIN_DIOXYGENASE"/>
    <property type="match status" value="1"/>
</dbReference>
<evidence type="ECO:0000259" key="1">
    <source>
        <dbReference type="PROSITE" id="PS51819"/>
    </source>
</evidence>
<keyword evidence="3" id="KW-1185">Reference proteome</keyword>
<evidence type="ECO:0000313" key="2">
    <source>
        <dbReference type="EMBL" id="MCS0596676.1"/>
    </source>
</evidence>
<dbReference type="Gene3D" id="3.10.180.10">
    <property type="entry name" value="2,3-Dihydroxybiphenyl 1,2-Dioxygenase, domain 1"/>
    <property type="match status" value="1"/>
</dbReference>
<dbReference type="PROSITE" id="PS51819">
    <property type="entry name" value="VOC"/>
    <property type="match status" value="1"/>
</dbReference>
<dbReference type="CDD" id="cd07263">
    <property type="entry name" value="VOC_like"/>
    <property type="match status" value="1"/>
</dbReference>
<dbReference type="SUPFAM" id="SSF54593">
    <property type="entry name" value="Glyoxalase/Bleomycin resistance protein/Dihydroxybiphenyl dioxygenase"/>
    <property type="match status" value="1"/>
</dbReference>
<comment type="caution">
    <text evidence="2">The sequence shown here is derived from an EMBL/GenBank/DDBJ whole genome shotgun (WGS) entry which is preliminary data.</text>
</comment>
<proteinExistence type="predicted"/>
<gene>
    <name evidence="2" type="ORF">NX780_09955</name>
</gene>
<dbReference type="RefSeq" id="WP_258827709.1">
    <property type="nucleotide sequence ID" value="NZ_JANUHA010000005.1"/>
</dbReference>
<dbReference type="InterPro" id="IPR037523">
    <property type="entry name" value="VOC_core"/>
</dbReference>
<feature type="domain" description="VOC" evidence="1">
    <location>
        <begin position="4"/>
        <end position="129"/>
    </location>
</feature>
<dbReference type="Pfam" id="PF00903">
    <property type="entry name" value="Glyoxalase"/>
    <property type="match status" value="1"/>
</dbReference>
<name>A0ABT2AKA3_9BURK</name>
<reference evidence="2 3" key="1">
    <citation type="submission" date="2022-08" db="EMBL/GenBank/DDBJ databases">
        <title>Reclassification of Massilia species as members of the genera Telluria, Duganella, Pseudoduganella, Mokoshia gen. nov. and Zemynaea gen. nov. using orthogonal and non-orthogonal genome-based approaches.</title>
        <authorList>
            <person name="Bowman J.P."/>
        </authorList>
    </citation>
    <scope>NUCLEOTIDE SEQUENCE [LARGE SCALE GENOMIC DNA]</scope>
    <source>
        <strain evidence="2 3">JCM 31661</strain>
    </source>
</reference>